<dbReference type="InterPro" id="IPR000620">
    <property type="entry name" value="EamA_dom"/>
</dbReference>
<dbReference type="SUPFAM" id="SSF103481">
    <property type="entry name" value="Multidrug resistance efflux transporter EmrE"/>
    <property type="match status" value="1"/>
</dbReference>
<evidence type="ECO:0000256" key="1">
    <source>
        <dbReference type="ARBA" id="ARBA00004141"/>
    </source>
</evidence>
<keyword evidence="5 6" id="KW-0472">Membrane</keyword>
<gene>
    <name evidence="8" type="ORF">ACFQDL_31720</name>
</gene>
<evidence type="ECO:0000256" key="3">
    <source>
        <dbReference type="ARBA" id="ARBA00022692"/>
    </source>
</evidence>
<proteinExistence type="inferred from homology"/>
<feature type="transmembrane region" description="Helical" evidence="6">
    <location>
        <begin position="155"/>
        <end position="172"/>
    </location>
</feature>
<evidence type="ECO:0000256" key="2">
    <source>
        <dbReference type="ARBA" id="ARBA00007362"/>
    </source>
</evidence>
<feature type="transmembrane region" description="Helical" evidence="6">
    <location>
        <begin position="92"/>
        <end position="112"/>
    </location>
</feature>
<organism evidence="8 9">
    <name type="scientific">Marinobacterium aestuariivivens</name>
    <dbReference type="NCBI Taxonomy" id="1698799"/>
    <lineage>
        <taxon>Bacteria</taxon>
        <taxon>Pseudomonadati</taxon>
        <taxon>Pseudomonadota</taxon>
        <taxon>Gammaproteobacteria</taxon>
        <taxon>Oceanospirillales</taxon>
        <taxon>Oceanospirillaceae</taxon>
        <taxon>Marinobacterium</taxon>
    </lineage>
</organism>
<feature type="transmembrane region" description="Helical" evidence="6">
    <location>
        <begin position="6"/>
        <end position="24"/>
    </location>
</feature>
<protein>
    <submittedName>
        <fullName evidence="8">EamA family transporter</fullName>
    </submittedName>
</protein>
<dbReference type="RefSeq" id="WP_379913878.1">
    <property type="nucleotide sequence ID" value="NZ_JBHSWE010000002.1"/>
</dbReference>
<feature type="domain" description="EamA" evidence="7">
    <location>
        <begin position="3"/>
        <end position="134"/>
    </location>
</feature>
<sequence>MMPIVWSLLSAILFAGTFLLVKIGRRTASTLSTLWITLSINVVILCSWSLVWQQPSFGDWWSWRFFILAGLFAPLLGRLFQFIGMARLGANITTPITLTHPLVTVIIAVVVLDESVTLPKLAGGMLVLVGSLIVGAQGVLSRCAASTLVPGSGRYLLFPVGASLAYGISIVFRKTGIELGTDPITASAVTTLSSWALVTLYVLARRQASSIRCTKDEACYLGAAGVLSSLGPVFLYLALQQGI</sequence>
<evidence type="ECO:0000259" key="7">
    <source>
        <dbReference type="Pfam" id="PF00892"/>
    </source>
</evidence>
<feature type="transmembrane region" description="Helical" evidence="6">
    <location>
        <begin position="124"/>
        <end position="143"/>
    </location>
</feature>
<evidence type="ECO:0000256" key="6">
    <source>
        <dbReference type="SAM" id="Phobius"/>
    </source>
</evidence>
<evidence type="ECO:0000313" key="8">
    <source>
        <dbReference type="EMBL" id="MFC6674166.1"/>
    </source>
</evidence>
<dbReference type="InterPro" id="IPR037185">
    <property type="entry name" value="EmrE-like"/>
</dbReference>
<dbReference type="PANTHER" id="PTHR32322">
    <property type="entry name" value="INNER MEMBRANE TRANSPORTER"/>
    <property type="match status" value="1"/>
</dbReference>
<keyword evidence="9" id="KW-1185">Reference proteome</keyword>
<feature type="transmembrane region" description="Helical" evidence="6">
    <location>
        <begin position="184"/>
        <end position="204"/>
    </location>
</feature>
<dbReference type="PANTHER" id="PTHR32322:SF2">
    <property type="entry name" value="EAMA DOMAIN-CONTAINING PROTEIN"/>
    <property type="match status" value="1"/>
</dbReference>
<dbReference type="EMBL" id="JBHSWE010000002">
    <property type="protein sequence ID" value="MFC6674166.1"/>
    <property type="molecule type" value="Genomic_DNA"/>
</dbReference>
<feature type="transmembrane region" description="Helical" evidence="6">
    <location>
        <begin position="31"/>
        <end position="51"/>
    </location>
</feature>
<reference evidence="9" key="1">
    <citation type="journal article" date="2019" name="Int. J. Syst. Evol. Microbiol.">
        <title>The Global Catalogue of Microorganisms (GCM) 10K type strain sequencing project: providing services to taxonomists for standard genome sequencing and annotation.</title>
        <authorList>
            <consortium name="The Broad Institute Genomics Platform"/>
            <consortium name="The Broad Institute Genome Sequencing Center for Infectious Disease"/>
            <person name="Wu L."/>
            <person name="Ma J."/>
        </authorList>
    </citation>
    <scope>NUCLEOTIDE SEQUENCE [LARGE SCALE GENOMIC DNA]</scope>
    <source>
        <strain evidence="9">NBRC 111756</strain>
    </source>
</reference>
<comment type="subcellular location">
    <subcellularLocation>
        <location evidence="1">Membrane</location>
        <topology evidence="1">Multi-pass membrane protein</topology>
    </subcellularLocation>
</comment>
<comment type="similarity">
    <text evidence="2">Belongs to the EamA transporter family.</text>
</comment>
<keyword evidence="4 6" id="KW-1133">Transmembrane helix</keyword>
<evidence type="ECO:0000256" key="5">
    <source>
        <dbReference type="ARBA" id="ARBA00023136"/>
    </source>
</evidence>
<dbReference type="InterPro" id="IPR050638">
    <property type="entry name" value="AA-Vitamin_Transporters"/>
</dbReference>
<dbReference type="Pfam" id="PF00892">
    <property type="entry name" value="EamA"/>
    <property type="match status" value="1"/>
</dbReference>
<dbReference type="Gene3D" id="1.10.3730.20">
    <property type="match status" value="1"/>
</dbReference>
<feature type="transmembrane region" description="Helical" evidence="6">
    <location>
        <begin position="218"/>
        <end position="239"/>
    </location>
</feature>
<accession>A0ABW2A9P6</accession>
<feature type="transmembrane region" description="Helical" evidence="6">
    <location>
        <begin position="63"/>
        <end position="80"/>
    </location>
</feature>
<dbReference type="Proteomes" id="UP001596422">
    <property type="component" value="Unassembled WGS sequence"/>
</dbReference>
<evidence type="ECO:0000313" key="9">
    <source>
        <dbReference type="Proteomes" id="UP001596422"/>
    </source>
</evidence>
<comment type="caution">
    <text evidence="8">The sequence shown here is derived from an EMBL/GenBank/DDBJ whole genome shotgun (WGS) entry which is preliminary data.</text>
</comment>
<name>A0ABW2A9P6_9GAMM</name>
<keyword evidence="3 6" id="KW-0812">Transmembrane</keyword>
<evidence type="ECO:0000256" key="4">
    <source>
        <dbReference type="ARBA" id="ARBA00022989"/>
    </source>
</evidence>